<dbReference type="Pfam" id="PF10369">
    <property type="entry name" value="ALS_ss_C"/>
    <property type="match status" value="1"/>
</dbReference>
<dbReference type="NCBIfam" id="TIGR00119">
    <property type="entry name" value="acolac_sm"/>
    <property type="match status" value="1"/>
</dbReference>
<dbReference type="InterPro" id="IPR019455">
    <property type="entry name" value="Acetolactate_synth_ssu_C"/>
</dbReference>
<comment type="similarity">
    <text evidence="3 8">Belongs to the acetolactate synthase small subunit family.</text>
</comment>
<dbReference type="PANTHER" id="PTHR30239">
    <property type="entry name" value="ACETOLACTATE SYNTHASE SMALL SUBUNIT"/>
    <property type="match status" value="1"/>
</dbReference>
<keyword evidence="8 10" id="KW-0808">Transferase</keyword>
<dbReference type="AlphaFoldDB" id="A0AAJ1MJX8"/>
<dbReference type="GO" id="GO:0005829">
    <property type="term" value="C:cytosol"/>
    <property type="evidence" value="ECO:0007669"/>
    <property type="project" value="TreeGrafter"/>
</dbReference>
<dbReference type="Pfam" id="PF22629">
    <property type="entry name" value="ACT_AHAS_ss"/>
    <property type="match status" value="1"/>
</dbReference>
<dbReference type="InterPro" id="IPR039557">
    <property type="entry name" value="AHAS_ACT"/>
</dbReference>
<evidence type="ECO:0000256" key="1">
    <source>
        <dbReference type="ARBA" id="ARBA00004974"/>
    </source>
</evidence>
<comment type="pathway">
    <text evidence="1 8">Amino-acid biosynthesis; L-isoleucine biosynthesis; L-isoleucine from 2-oxobutanoate: step 1/4.</text>
</comment>
<evidence type="ECO:0000256" key="4">
    <source>
        <dbReference type="ARBA" id="ARBA00011744"/>
    </source>
</evidence>
<feature type="domain" description="ACT" evidence="9">
    <location>
        <begin position="4"/>
        <end position="78"/>
    </location>
</feature>
<organism evidence="10 11">
    <name type="scientific">Candidatus Thalassospirochaeta sargassi</name>
    <dbReference type="NCBI Taxonomy" id="3119039"/>
    <lineage>
        <taxon>Bacteria</taxon>
        <taxon>Pseudomonadati</taxon>
        <taxon>Spirochaetota</taxon>
        <taxon>Spirochaetia</taxon>
        <taxon>Spirochaetales</taxon>
        <taxon>Spirochaetaceae</taxon>
        <taxon>Candidatus Thalassospirochaeta</taxon>
    </lineage>
</organism>
<accession>A0AAJ1MJX8</accession>
<comment type="caution">
    <text evidence="10">The sequence shown here is derived from an EMBL/GenBank/DDBJ whole genome shotgun (WGS) entry which is preliminary data.</text>
</comment>
<dbReference type="InterPro" id="IPR054480">
    <property type="entry name" value="AHAS_small-like_ACT"/>
</dbReference>
<dbReference type="InterPro" id="IPR002912">
    <property type="entry name" value="ACT_dom"/>
</dbReference>
<dbReference type="SUPFAM" id="SSF55021">
    <property type="entry name" value="ACT-like"/>
    <property type="match status" value="2"/>
</dbReference>
<evidence type="ECO:0000259" key="9">
    <source>
        <dbReference type="PROSITE" id="PS51671"/>
    </source>
</evidence>
<evidence type="ECO:0000256" key="7">
    <source>
        <dbReference type="ARBA" id="ARBA00048670"/>
    </source>
</evidence>
<reference evidence="10 11" key="1">
    <citation type="submission" date="2022-12" db="EMBL/GenBank/DDBJ databases">
        <title>Metagenome assembled genome from gulf of manar.</title>
        <authorList>
            <person name="Kohli P."/>
            <person name="Pk S."/>
            <person name="Venkata Ramana C."/>
            <person name="Sasikala C."/>
        </authorList>
    </citation>
    <scope>NUCLEOTIDE SEQUENCE [LARGE SCALE GENOMIC DNA]</scope>
    <source>
        <strain evidence="10">JB008</strain>
    </source>
</reference>
<dbReference type="Gene3D" id="3.30.70.1150">
    <property type="entry name" value="ACT-like. Chain A, domain 2"/>
    <property type="match status" value="1"/>
</dbReference>
<dbReference type="NCBIfam" id="NF008864">
    <property type="entry name" value="PRK11895.1"/>
    <property type="match status" value="1"/>
</dbReference>
<dbReference type="GO" id="GO:0003984">
    <property type="term" value="F:acetolactate synthase activity"/>
    <property type="evidence" value="ECO:0007669"/>
    <property type="project" value="UniProtKB-UniRule"/>
</dbReference>
<protein>
    <recommendedName>
        <fullName evidence="8">Acetolactate synthase small subunit</fullName>
        <shortName evidence="8">AHAS</shortName>
        <shortName evidence="8">ALS</shortName>
        <ecNumber evidence="8">2.2.1.6</ecNumber>
    </recommendedName>
    <alternativeName>
        <fullName evidence="8">Acetohydroxy-acid synthase small subunit</fullName>
    </alternativeName>
</protein>
<dbReference type="Proteomes" id="UP001221217">
    <property type="component" value="Unassembled WGS sequence"/>
</dbReference>
<dbReference type="FunFam" id="3.30.70.260:FF:000001">
    <property type="entry name" value="Acetolactate synthase, small subunit"/>
    <property type="match status" value="1"/>
</dbReference>
<gene>
    <name evidence="10" type="primary">ilvN</name>
    <name evidence="10" type="ORF">PQJ61_09715</name>
</gene>
<comment type="subunit">
    <text evidence="4 8">Dimer of large and small chains.</text>
</comment>
<evidence type="ECO:0000256" key="6">
    <source>
        <dbReference type="ARBA" id="ARBA00023304"/>
    </source>
</evidence>
<name>A0AAJ1MJX8_9SPIO</name>
<comment type="catalytic activity">
    <reaction evidence="7 8">
        <text>2 pyruvate + H(+) = (2S)-2-acetolactate + CO2</text>
        <dbReference type="Rhea" id="RHEA:25249"/>
        <dbReference type="ChEBI" id="CHEBI:15361"/>
        <dbReference type="ChEBI" id="CHEBI:15378"/>
        <dbReference type="ChEBI" id="CHEBI:16526"/>
        <dbReference type="ChEBI" id="CHEBI:58476"/>
        <dbReference type="EC" id="2.2.1.6"/>
    </reaction>
</comment>
<evidence type="ECO:0000256" key="8">
    <source>
        <dbReference type="RuleBase" id="RU368092"/>
    </source>
</evidence>
<proteinExistence type="inferred from homology"/>
<comment type="function">
    <text evidence="8">Catalyzes the conversion of 2 pyruvate molecules into acetolactate in the first common step of the biosynthetic pathway of the branched-amino acids such as leucine, isoleucine, and valine.</text>
</comment>
<keyword evidence="5 8" id="KW-0028">Amino-acid biosynthesis</keyword>
<evidence type="ECO:0000256" key="2">
    <source>
        <dbReference type="ARBA" id="ARBA00005025"/>
    </source>
</evidence>
<dbReference type="PROSITE" id="PS51671">
    <property type="entry name" value="ACT"/>
    <property type="match status" value="1"/>
</dbReference>
<comment type="pathway">
    <text evidence="2 8">Amino-acid biosynthesis; L-valine biosynthesis; L-valine from pyruvate: step 1/4.</text>
</comment>
<evidence type="ECO:0000313" key="11">
    <source>
        <dbReference type="Proteomes" id="UP001221217"/>
    </source>
</evidence>
<dbReference type="EC" id="2.2.1.6" evidence="8"/>
<evidence type="ECO:0000313" key="10">
    <source>
        <dbReference type="EMBL" id="MDC7227027.1"/>
    </source>
</evidence>
<evidence type="ECO:0000256" key="3">
    <source>
        <dbReference type="ARBA" id="ARBA00006341"/>
    </source>
</evidence>
<dbReference type="GO" id="GO:0009097">
    <property type="term" value="P:isoleucine biosynthetic process"/>
    <property type="evidence" value="ECO:0007669"/>
    <property type="project" value="UniProtKB-UniRule"/>
</dbReference>
<sequence length="167" mass="18297">MNHTISLLVENNAGVLSRVSGLLSGRGYNVESFSSGPTLDPEITRITLVCKGEDEIIDQIKKQLNKLIEVIKVTDLTHKPTLDRQFALIKISVVHGNRGEIIQLAEVFGASVMDVGNNTMILEVTGGEKKIEDFVELLNGNIIEIARSGLVSMERGKKSSTQKTHKD</sequence>
<dbReference type="InterPro" id="IPR045865">
    <property type="entry name" value="ACT-like_dom_sf"/>
</dbReference>
<dbReference type="GO" id="GO:0009099">
    <property type="term" value="P:L-valine biosynthetic process"/>
    <property type="evidence" value="ECO:0007669"/>
    <property type="project" value="UniProtKB-UniRule"/>
</dbReference>
<dbReference type="PANTHER" id="PTHR30239:SF0">
    <property type="entry name" value="ACETOLACTATE SYNTHASE SMALL SUBUNIT 1, CHLOROPLASTIC"/>
    <property type="match status" value="1"/>
</dbReference>
<dbReference type="EMBL" id="JAQQAL010000022">
    <property type="protein sequence ID" value="MDC7227027.1"/>
    <property type="molecule type" value="Genomic_DNA"/>
</dbReference>
<dbReference type="GO" id="GO:1990610">
    <property type="term" value="F:acetolactate synthase regulator activity"/>
    <property type="evidence" value="ECO:0007669"/>
    <property type="project" value="UniProtKB-UniRule"/>
</dbReference>
<keyword evidence="6 8" id="KW-0100">Branched-chain amino acid biosynthesis</keyword>
<dbReference type="Gene3D" id="3.30.70.260">
    <property type="match status" value="1"/>
</dbReference>
<dbReference type="InterPro" id="IPR027271">
    <property type="entry name" value="Acetolactate_synth/TF_NikR_C"/>
</dbReference>
<dbReference type="CDD" id="cd04878">
    <property type="entry name" value="ACT_AHAS"/>
    <property type="match status" value="1"/>
</dbReference>
<evidence type="ECO:0000256" key="5">
    <source>
        <dbReference type="ARBA" id="ARBA00022605"/>
    </source>
</evidence>
<dbReference type="InterPro" id="IPR004789">
    <property type="entry name" value="Acetalactate_synth_ssu"/>
</dbReference>